<dbReference type="PANTHER" id="PTHR46975">
    <property type="entry name" value="PROTEIN SWEETIE"/>
    <property type="match status" value="1"/>
</dbReference>
<dbReference type="InterPro" id="IPR046837">
    <property type="entry name" value="Laa1/Sip1/HEATR5-like_HEAT"/>
</dbReference>
<evidence type="ECO:0000256" key="1">
    <source>
        <dbReference type="ARBA" id="ARBA00008304"/>
    </source>
</evidence>
<feature type="compositionally biased region" description="Polar residues" evidence="2">
    <location>
        <begin position="1376"/>
        <end position="1390"/>
    </location>
</feature>
<reference evidence="3" key="1">
    <citation type="journal article" date="2021" name="Front. Plant Sci.">
        <title>Chromosome-Scale Genome Assembly for Chinese Sour Jujube and Insights Into Its Genome Evolution and Domestication Signature.</title>
        <authorList>
            <person name="Shen L.-Y."/>
            <person name="Luo H."/>
            <person name="Wang X.-L."/>
            <person name="Wang X.-M."/>
            <person name="Qiu X.-J."/>
            <person name="Liu H."/>
            <person name="Zhou S.-S."/>
            <person name="Jia K.-H."/>
            <person name="Nie S."/>
            <person name="Bao Y.-T."/>
            <person name="Zhang R.-G."/>
            <person name="Yun Q.-Z."/>
            <person name="Chai Y.-H."/>
            <person name="Lu J.-Y."/>
            <person name="Li Y."/>
            <person name="Zhao S.-W."/>
            <person name="Mao J.-F."/>
            <person name="Jia S.-G."/>
            <person name="Mao Y.-M."/>
        </authorList>
    </citation>
    <scope>NUCLEOTIDE SEQUENCE</scope>
    <source>
        <strain evidence="3">AT0</strain>
        <tissue evidence="3">Leaf</tissue>
    </source>
</reference>
<proteinExistence type="inferred from homology"/>
<feature type="compositionally biased region" description="Basic and acidic residues" evidence="2">
    <location>
        <begin position="2377"/>
        <end position="2393"/>
    </location>
</feature>
<comment type="caution">
    <text evidence="3">The sequence shown here is derived from an EMBL/GenBank/DDBJ whole genome shotgun (WGS) entry which is preliminary data.</text>
</comment>
<comment type="similarity">
    <text evidence="1">Belongs to the HEATR5 family.</text>
</comment>
<gene>
    <name evidence="3" type="ORF">FEM48_Zijuj04G0071100</name>
</gene>
<sequence length="2453" mass="272084">MAKNFVRENVPLSRFGVLVAQLESIVASAVQQPPEPLLCFDLLSDLISAIDEEPKVSLSLSLSLSPFHSLITFKHWKCEDALYSLLILGARRPVRHLASVAMRKIISKGDGISIYSRASSLQGFLSDGKRNEPQKVAGAAQCLGELYRHFGRRITSGLLETTMIASKLIKFHEGIGIYYEAHATWFDMYAKSVERYWMSIQDHPMPELQAIFLKPQTTHEFVRQEALHVLQNALEGSCGGGASAAYTEAFRLVMRFAFADKSFVVRIAAARCLKAFATIGGPGLGVGELDNSASYCALEDPVSSVRDAFAEALGSLLALGMNPDAQVQPRGKGPFPPAKKLEGGLQRHLTLPFTRASGPRSKDVRVGITLSWVFFLQAIRLKYLHPDSELQNFALQVMDMLRLDTSIDAHPLRLGEELFQKMSLVPRRRLNRGVGRKDYLLFMGIRYDMRLFTDYSVFFDFLGLELQSPDASPSMKIAALRTLSYTLKTLGEVEIMVPSEFKEVLDDTVVAAVSHSSQLLDEALDPLSGHGNIKNDAIINKGFRELVFAMAMQIGIYDRLSPQLLSVRIEAALTLRSLAEVDPTCVGGLVSYGVTMLSALRENLSFEKGNNLQSELNSLHGQATVLAVLMSISPKLPLGYPARLPRSVLEVSKKMLIESNRNPVAATVEKQAGWFLLSSLLASLPREELEDQVFDILSLWVDLFTRNPDLETKHTGDLTSRICMWSAAVDALTAFIRCFITPNSVNNGIFLQPVLVYLSRALSYIVAAKELPNVKPEIDVFIIRTLIAYQSLPDPMAYKNDHRQIIQLCTRPFRDAAGCEESSCLRSLLDKRDAWLGPWIPGRDWFEDELRAFQGGKDGLVPSLWESEVSSFPQQFLLEILRCGSSVYIPMCVTDALLMAEEDNFREANVMSKRPSFFDFSLCLTLQNYGLEKWIEFDHEAGTNKQDPGEPDAPLLWSHDNGGMLSLLGMIEQCLKAGKKQPWHAASVTNICVGLLAGFKALLNLRPQPLGLDILNSAQAIFQSILAEGDICASQRRASSEGLGLLARLGNDIFTARMTRLLLADLTGAMDSNSAGSIALALGCIHRRPTLFISAGGMALSTLVPATVSSISLLAKSSIAGLQIWSLHGLLLTIEAAGLSYVSHVQATLGLALDILLSEDNGWVVLQQGVGRLINAIVAVLGPELAPGSIFFSRCKSVIAEISAGQETATVLENVRFTQQLVLFAPQAVSVHSHVQTLLATLSSRQASIVDEQIEDLLFCMLDEETDKEFTLSLAFPVLLIIQFNAHIQHLDGDVDMSSGQSKYVEKLWGKRKRETWRENDTCTCAHNRQIGDLVRTTIMRLLYASCPSCSSHWITVCRNVILATSKRRDNERSNNVENDPQNDGDTSLNFGHDDENMVSSSRGLPAHGNAYEASNILLNRDRHLRYRTRVFAAECLSCLPRAVGKNPAHFDLSLARKEPFDGRASGDWLVLHIQELISLAYQISTIHFENMRPIGVGLLGTIIDKFERTSDPELPGHLLLEQYQAQLVSAIRTALDSSAGPILLEAGLQLATKILTNGIIKGDQVAVKRIFSLISRPLNEFKDLYYPSFAEWVSCKIKIRLLAAHASLKCYTYAFLRRNESEVPNEYLALLPLFSTSSSILGNYWIRILKDYCYTCMSLQIKKKWNPLLDGIQSPLVSSKLQSCLEESWPVILQALALDAVPKNLEENRHAEITVDKNSGNSLLSGYSMVELGSEEYQFLWGCSLLVLFRGQHPIRCKLKIPLNCAKSNHEGEPPNEDLDSPAVNLYEIVLPVFQFLSTKRFASAGFLTLDICRELLQNCPESFFEMENFAYSAMELCMAYLFKLFKRTNAISLDPLHWEDSISSLFVIAKTLVKYFEPKKQLTSVALAFLLIGYKCIGVASTDLCLSKVNDFSKSTDKSDIGDDFIHYMQMILGACLNAMSNLSKDCIESIHLVENKSDLRISLQAQLVFSLEQIISFAKLVHDMEFLEENGDSDPVFLMMYKNCTRCIHTVLGDSNIQVQAIGLQVLKGMVQKSTNVEDNTFLIYFAGECIKDIFMIIQKTLKKPITKESTTVAGECLKFLVLLQTVSKDSDCQRGFMNLLLEAIVMVILASEDSYSQELNDVKNTAIRFVSHLAQIPSSAVYFKDALLSMPVTHRQQLQGVIRASVTQEQNATQVKPATPSLGIQLPLPTVGIREESHQPSAATMHSNKDEMEEDEEDEDDWDAFQSFPASANAAGADSNVESTVKEPDQVEDSSVTKMDIGNDSFQENSMSQPSNSTDKISVTDQEAGEGEMVSAGQGDPMPEERNITYYGIEVEQPCRSQSDGDVIEPNDQNYEREVPGEEREERDVSSKLTEQIPSDLNPVEEAEGSEVGLDKDHELRKESSDTRIEPLLSASDPLTTDIEAVDSKDVMQLTEADKDSQKEPMAEKESDEQQLKESSNELKSPISE</sequence>
<dbReference type="InterPro" id="IPR016024">
    <property type="entry name" value="ARM-type_fold"/>
</dbReference>
<evidence type="ECO:0008006" key="5">
    <source>
        <dbReference type="Google" id="ProtNLM"/>
    </source>
</evidence>
<feature type="compositionally biased region" description="Acidic residues" evidence="2">
    <location>
        <begin position="2215"/>
        <end position="2225"/>
    </location>
</feature>
<dbReference type="GO" id="GO:0005975">
    <property type="term" value="P:carbohydrate metabolic process"/>
    <property type="evidence" value="ECO:0007669"/>
    <property type="project" value="InterPro"/>
</dbReference>
<dbReference type="Proteomes" id="UP000813462">
    <property type="component" value="Unassembled WGS sequence"/>
</dbReference>
<dbReference type="PANTHER" id="PTHR46975:SF2">
    <property type="entry name" value="PROTEIN SWEETIE"/>
    <property type="match status" value="1"/>
</dbReference>
<dbReference type="Pfam" id="PF20210">
    <property type="entry name" value="Laa1_Sip1_HTR5"/>
    <property type="match status" value="1"/>
</dbReference>
<feature type="region of interest" description="Disordered" evidence="2">
    <location>
        <begin position="2201"/>
        <end position="2225"/>
    </location>
</feature>
<feature type="region of interest" description="Disordered" evidence="2">
    <location>
        <begin position="2237"/>
        <end position="2453"/>
    </location>
</feature>
<name>A0A978VIH7_ZIZJJ</name>
<dbReference type="Gene3D" id="1.25.10.10">
    <property type="entry name" value="Leucine-rich Repeat Variant"/>
    <property type="match status" value="1"/>
</dbReference>
<dbReference type="EMBL" id="JAEACU010000004">
    <property type="protein sequence ID" value="KAH7532896.1"/>
    <property type="molecule type" value="Genomic_DNA"/>
</dbReference>
<organism evidence="3 4">
    <name type="scientific">Ziziphus jujuba var. spinosa</name>
    <dbReference type="NCBI Taxonomy" id="714518"/>
    <lineage>
        <taxon>Eukaryota</taxon>
        <taxon>Viridiplantae</taxon>
        <taxon>Streptophyta</taxon>
        <taxon>Embryophyta</taxon>
        <taxon>Tracheophyta</taxon>
        <taxon>Spermatophyta</taxon>
        <taxon>Magnoliopsida</taxon>
        <taxon>eudicotyledons</taxon>
        <taxon>Gunneridae</taxon>
        <taxon>Pentapetalae</taxon>
        <taxon>rosids</taxon>
        <taxon>fabids</taxon>
        <taxon>Rosales</taxon>
        <taxon>Rhamnaceae</taxon>
        <taxon>Paliureae</taxon>
        <taxon>Ziziphus</taxon>
    </lineage>
</organism>
<dbReference type="InterPro" id="IPR011989">
    <property type="entry name" value="ARM-like"/>
</dbReference>
<evidence type="ECO:0000256" key="2">
    <source>
        <dbReference type="SAM" id="MobiDB-lite"/>
    </source>
</evidence>
<evidence type="ECO:0000313" key="3">
    <source>
        <dbReference type="EMBL" id="KAH7532896.1"/>
    </source>
</evidence>
<dbReference type="InterPro" id="IPR044218">
    <property type="entry name" value="SWEETIE"/>
</dbReference>
<feature type="compositionally biased region" description="Polar residues" evidence="2">
    <location>
        <begin position="2268"/>
        <end position="2289"/>
    </location>
</feature>
<dbReference type="SUPFAM" id="SSF48371">
    <property type="entry name" value="ARM repeat"/>
    <property type="match status" value="2"/>
</dbReference>
<protein>
    <recommendedName>
        <fullName evidence="5">Protein SWEETIE</fullName>
    </recommendedName>
</protein>
<evidence type="ECO:0000313" key="4">
    <source>
        <dbReference type="Proteomes" id="UP000813462"/>
    </source>
</evidence>
<feature type="region of interest" description="Disordered" evidence="2">
    <location>
        <begin position="1369"/>
        <end position="1395"/>
    </location>
</feature>
<feature type="compositionally biased region" description="Basic and acidic residues" evidence="2">
    <location>
        <begin position="2410"/>
        <end position="2445"/>
    </location>
</feature>
<accession>A0A978VIH7</accession>
<feature type="compositionally biased region" description="Basic and acidic residues" evidence="2">
    <location>
        <begin position="2338"/>
        <end position="2354"/>
    </location>
</feature>